<sequence length="1429" mass="158169">MPDPTSPSPRPARDGDDRKARGGGGAREGDRSHGRGRGRGRGRSHGRGSGQGPGRERGAERHTRRQEAVAARRAALPAPDALHYPPELPVSERRDEIKALIRDHQVVIVAGETGSGKTTQLPKICLELGRGVEGMIGHTQPRRIAARSVAERVSEELGTELGTLVGYQVRFTDTSRQDTLLKVMTDGILLAELQRDRMLSRYDTLIIDEAHERSLNIDFILGYLRQLLPRRPDLKVVITSATIDVHRFAAHFADADGRPAPVIEVSGRTYPVEVRYRPLQREGPPTKQGEATFVEVDQVTGICEAVEELWTEGSGRDGAGEDILVFCSGEREIRDATDALEGMQLPGTEVLPLYGRLSAAEQHRVFARHPGRRIVVSTNVAETSLTVPGIRYVIDTGTARISRYSQRLKVQRLPIEPISQASANQRAGRCGRLADGIAIRLYSQEDFESRPEFTDPEILRTNLASVILQMTNLGLGEIERFPFLEPPDSRQVADGVRLLTELQAIDPTAPAHLPRQRITPYGRAIVALPVDPRLARMLVEAERNGALKEVLVIVAALSIQDVRERPVDQQERADQLHARFRRVGGVPRSEGRADRGADRGGDRADVVAAGKGAGGAGKNRPVRVQGADGRGPKEQKQDLVTSDFLVLLNLWRYLQRQQKDLSGSAFRRLCKAEFLHYLRVREWQDLHTQLRQATKGLGLQLNDHPADADRIHQSLLAGLLSHVGLYDKERRDYQGARNARFVLQPGSVLHRRNPEWVITAELVETTRLWARTNAAIDPAWVEASAQHLVKRSYSEPRWSRSAAAAVADERVTLYGIPLVAGRAVPLGRTDPETARDLFIRTALVEGDWDTRHDFFHANRRLVDELGQLEARARRRDILVNDETLVEFYDQRIPADVVSGAHFDAWWKKARRTQPHLLTFTEELLVHEEHADAVRGDDFPTSWTQGELTFPLTYQFEPGADADGVTVHLPVEVLNQVQDDGFDWLVPGMHEELVTALVKALPKDVRRNFVPAPDHARAALRGMQEAGTVGTVPVDEALAQELTRRGLVRVRATDIEWDRVPDHLRMTFRVERAVRPGGDHKGGEQPGGRQSGGQGRQSRSKGRVEVLGEGKDLAALQEQLAGQVRTTMAAAASGVERTGLTTWPADLDPLPQTFSRQVGPRVVQGFPALVDTGTAVDVRVLATRSEADRETTRGIRRLLLLSTTPPWKRLLALLTNEQKLALGHNPHGSVPALLEDALAAAVDSVVADLGGASGVRTPAQFEQALVAVRQQSVPRVLEIVEALVPILDTARQVSLRLQRLTTPAAADMATDLRRQLDRLVRPGFVAEVGYARLPRMVVWLRGMAERLDKGVQDLPRDRQRTADVHVVEEELAAFLDKLPPHRRQDPDVLDVVWSVQELRVSLFAQRLGTAGPISPKRIYAAMDAAEDATD</sequence>
<dbReference type="EMBL" id="JBHMAX010000017">
    <property type="protein sequence ID" value="MFB9732156.1"/>
    <property type="molecule type" value="Genomic_DNA"/>
</dbReference>
<name>A0ABV5V2Y2_9MICO</name>
<dbReference type="SMART" id="SM00490">
    <property type="entry name" value="HELICc"/>
    <property type="match status" value="1"/>
</dbReference>
<evidence type="ECO:0000256" key="2">
    <source>
        <dbReference type="ARBA" id="ARBA00022801"/>
    </source>
</evidence>
<dbReference type="InterPro" id="IPR024590">
    <property type="entry name" value="HrpA_C"/>
</dbReference>
<feature type="region of interest" description="Disordered" evidence="5">
    <location>
        <begin position="1"/>
        <end position="89"/>
    </location>
</feature>
<keyword evidence="2 8" id="KW-0378">Hydrolase</keyword>
<keyword evidence="3 8" id="KW-0347">Helicase</keyword>
<dbReference type="Proteomes" id="UP001589613">
    <property type="component" value="Unassembled WGS sequence"/>
</dbReference>
<feature type="compositionally biased region" description="Basic and acidic residues" evidence="5">
    <location>
        <begin position="11"/>
        <end position="20"/>
    </location>
</feature>
<dbReference type="Gene3D" id="1.20.120.1080">
    <property type="match status" value="1"/>
</dbReference>
<dbReference type="PANTHER" id="PTHR18934:SF99">
    <property type="entry name" value="ATP-DEPENDENT RNA HELICASE DHX37-RELATED"/>
    <property type="match status" value="1"/>
</dbReference>
<dbReference type="PROSITE" id="PS51192">
    <property type="entry name" value="HELICASE_ATP_BIND_1"/>
    <property type="match status" value="1"/>
</dbReference>
<evidence type="ECO:0000256" key="4">
    <source>
        <dbReference type="ARBA" id="ARBA00022840"/>
    </source>
</evidence>
<dbReference type="InterPro" id="IPR007502">
    <property type="entry name" value="Helicase-assoc_dom"/>
</dbReference>
<keyword evidence="9" id="KW-1185">Reference proteome</keyword>
<feature type="region of interest" description="Disordered" evidence="5">
    <location>
        <begin position="1072"/>
        <end position="1103"/>
    </location>
</feature>
<dbReference type="SMART" id="SM00847">
    <property type="entry name" value="HA2"/>
    <property type="match status" value="1"/>
</dbReference>
<feature type="compositionally biased region" description="Basic and acidic residues" evidence="5">
    <location>
        <begin position="1072"/>
        <end position="1082"/>
    </location>
</feature>
<dbReference type="Pfam" id="PF00271">
    <property type="entry name" value="Helicase_C"/>
    <property type="match status" value="1"/>
</dbReference>
<comment type="caution">
    <text evidence="8">The sequence shown here is derived from an EMBL/GenBank/DDBJ whole genome shotgun (WGS) entry which is preliminary data.</text>
</comment>
<dbReference type="PROSITE" id="PS51194">
    <property type="entry name" value="HELICASE_CTER"/>
    <property type="match status" value="1"/>
</dbReference>
<evidence type="ECO:0000256" key="1">
    <source>
        <dbReference type="ARBA" id="ARBA00022741"/>
    </source>
</evidence>
<reference evidence="8 9" key="1">
    <citation type="submission" date="2024-09" db="EMBL/GenBank/DDBJ databases">
        <authorList>
            <person name="Sun Q."/>
            <person name="Mori K."/>
        </authorList>
    </citation>
    <scope>NUCLEOTIDE SEQUENCE [LARGE SCALE GENOMIC DNA]</scope>
    <source>
        <strain evidence="8 9">JCM 12763</strain>
    </source>
</reference>
<dbReference type="RefSeq" id="WP_141338246.1">
    <property type="nucleotide sequence ID" value="NZ_JBHMAX010000017.1"/>
</dbReference>
<keyword evidence="4" id="KW-0067">ATP-binding</keyword>
<accession>A0ABV5V2Y2</accession>
<evidence type="ECO:0000259" key="6">
    <source>
        <dbReference type="PROSITE" id="PS51192"/>
    </source>
</evidence>
<feature type="compositionally biased region" description="Basic residues" evidence="5">
    <location>
        <begin position="34"/>
        <end position="46"/>
    </location>
</feature>
<dbReference type="InterPro" id="IPR014001">
    <property type="entry name" value="Helicase_ATP-bd"/>
</dbReference>
<dbReference type="Pfam" id="PF21010">
    <property type="entry name" value="HA2_C"/>
    <property type="match status" value="1"/>
</dbReference>
<evidence type="ECO:0000313" key="8">
    <source>
        <dbReference type="EMBL" id="MFB9732156.1"/>
    </source>
</evidence>
<evidence type="ECO:0000313" key="9">
    <source>
        <dbReference type="Proteomes" id="UP001589613"/>
    </source>
</evidence>
<dbReference type="PANTHER" id="PTHR18934">
    <property type="entry name" value="ATP-DEPENDENT RNA HELICASE"/>
    <property type="match status" value="1"/>
</dbReference>
<feature type="region of interest" description="Disordered" evidence="5">
    <location>
        <begin position="570"/>
        <end position="635"/>
    </location>
</feature>
<dbReference type="InterPro" id="IPR001650">
    <property type="entry name" value="Helicase_C-like"/>
</dbReference>
<dbReference type="GO" id="GO:0003724">
    <property type="term" value="F:RNA helicase activity"/>
    <property type="evidence" value="ECO:0007669"/>
    <property type="project" value="UniProtKB-EC"/>
</dbReference>
<feature type="domain" description="Helicase ATP-binding" evidence="6">
    <location>
        <begin position="98"/>
        <end position="261"/>
    </location>
</feature>
<dbReference type="InterPro" id="IPR027417">
    <property type="entry name" value="P-loop_NTPase"/>
</dbReference>
<dbReference type="InterPro" id="IPR003593">
    <property type="entry name" value="AAA+_ATPase"/>
</dbReference>
<gene>
    <name evidence="8" type="primary">hrpA</name>
    <name evidence="8" type="ORF">ACFFN0_08880</name>
</gene>
<keyword evidence="1" id="KW-0547">Nucleotide-binding</keyword>
<protein>
    <submittedName>
        <fullName evidence="8">ATP-dependent RNA helicase HrpA</fullName>
        <ecNumber evidence="8">3.6.4.13</ecNumber>
    </submittedName>
</protein>
<dbReference type="EC" id="3.6.4.13" evidence="8"/>
<evidence type="ECO:0000256" key="3">
    <source>
        <dbReference type="ARBA" id="ARBA00022806"/>
    </source>
</evidence>
<dbReference type="Pfam" id="PF11898">
    <property type="entry name" value="DUF3418"/>
    <property type="match status" value="1"/>
</dbReference>
<evidence type="ECO:0000256" key="5">
    <source>
        <dbReference type="SAM" id="MobiDB-lite"/>
    </source>
</evidence>
<feature type="compositionally biased region" description="Pro residues" evidence="5">
    <location>
        <begin position="1"/>
        <end position="10"/>
    </location>
</feature>
<dbReference type="Pfam" id="PF07717">
    <property type="entry name" value="OB_NTP_bind"/>
    <property type="match status" value="1"/>
</dbReference>
<feature type="compositionally biased region" description="Basic and acidic residues" evidence="5">
    <location>
        <begin position="589"/>
        <end position="605"/>
    </location>
</feature>
<dbReference type="SMART" id="SM00487">
    <property type="entry name" value="DEXDc"/>
    <property type="match status" value="1"/>
</dbReference>
<dbReference type="Pfam" id="PF00270">
    <property type="entry name" value="DEAD"/>
    <property type="match status" value="1"/>
</dbReference>
<organism evidence="8 9">
    <name type="scientific">Ornithinimicrobium kibberense</name>
    <dbReference type="NCBI Taxonomy" id="282060"/>
    <lineage>
        <taxon>Bacteria</taxon>
        <taxon>Bacillati</taxon>
        <taxon>Actinomycetota</taxon>
        <taxon>Actinomycetes</taxon>
        <taxon>Micrococcales</taxon>
        <taxon>Ornithinimicrobiaceae</taxon>
        <taxon>Ornithinimicrobium</taxon>
    </lineage>
</organism>
<feature type="compositionally biased region" description="Gly residues" evidence="5">
    <location>
        <begin position="1083"/>
        <end position="1094"/>
    </location>
</feature>
<dbReference type="InterPro" id="IPR011545">
    <property type="entry name" value="DEAD/DEAH_box_helicase_dom"/>
</dbReference>
<dbReference type="InterPro" id="IPR011709">
    <property type="entry name" value="DEAD-box_helicase_OB_fold"/>
</dbReference>
<feature type="compositionally biased region" description="Low complexity" evidence="5">
    <location>
        <begin position="68"/>
        <end position="82"/>
    </location>
</feature>
<proteinExistence type="predicted"/>
<dbReference type="NCBIfam" id="TIGR01967">
    <property type="entry name" value="DEAH_box_HrpA"/>
    <property type="match status" value="1"/>
</dbReference>
<evidence type="ECO:0000259" key="7">
    <source>
        <dbReference type="PROSITE" id="PS51194"/>
    </source>
</evidence>
<dbReference type="GO" id="GO:0016787">
    <property type="term" value="F:hydrolase activity"/>
    <property type="evidence" value="ECO:0007669"/>
    <property type="project" value="UniProtKB-KW"/>
</dbReference>
<dbReference type="CDD" id="cd18791">
    <property type="entry name" value="SF2_C_RHA"/>
    <property type="match status" value="1"/>
</dbReference>
<dbReference type="Gene3D" id="3.40.50.300">
    <property type="entry name" value="P-loop containing nucleotide triphosphate hydrolases"/>
    <property type="match status" value="2"/>
</dbReference>
<dbReference type="SUPFAM" id="SSF52540">
    <property type="entry name" value="P-loop containing nucleoside triphosphate hydrolases"/>
    <property type="match status" value="1"/>
</dbReference>
<feature type="domain" description="Helicase C-terminal" evidence="7">
    <location>
        <begin position="301"/>
        <end position="474"/>
    </location>
</feature>
<feature type="compositionally biased region" description="Basic and acidic residues" evidence="5">
    <location>
        <begin position="54"/>
        <end position="67"/>
    </location>
</feature>
<dbReference type="SMART" id="SM00382">
    <property type="entry name" value="AAA"/>
    <property type="match status" value="1"/>
</dbReference>
<dbReference type="InterPro" id="IPR010222">
    <property type="entry name" value="RNA_helicase_HrpA"/>
</dbReference>